<dbReference type="Gene3D" id="2.60.120.260">
    <property type="entry name" value="Galactose-binding domain-like"/>
    <property type="match status" value="1"/>
</dbReference>
<feature type="compositionally biased region" description="Basic and acidic residues" evidence="3">
    <location>
        <begin position="806"/>
        <end position="823"/>
    </location>
</feature>
<dbReference type="InterPro" id="IPR052456">
    <property type="entry name" value="CTLH_complex_component"/>
</dbReference>
<feature type="region of interest" description="Disordered" evidence="3">
    <location>
        <begin position="407"/>
        <end position="438"/>
    </location>
</feature>
<keyword evidence="1" id="KW-0880">Kelch repeat</keyword>
<dbReference type="PANTHER" id="PTHR15526">
    <property type="entry name" value="MUSKELIN"/>
    <property type="match status" value="1"/>
</dbReference>
<evidence type="ECO:0000256" key="2">
    <source>
        <dbReference type="ARBA" id="ARBA00022737"/>
    </source>
</evidence>
<reference evidence="5" key="1">
    <citation type="submission" date="2021-05" db="EMBL/GenBank/DDBJ databases">
        <authorList>
            <person name="Alioto T."/>
            <person name="Alioto T."/>
            <person name="Gomez Garrido J."/>
        </authorList>
    </citation>
    <scope>NUCLEOTIDE SEQUENCE</scope>
</reference>
<dbReference type="SUPFAM" id="SSF49785">
    <property type="entry name" value="Galactose-binding domain-like"/>
    <property type="match status" value="1"/>
</dbReference>
<dbReference type="InterPro" id="IPR015915">
    <property type="entry name" value="Kelch-typ_b-propeller"/>
</dbReference>
<dbReference type="InterPro" id="IPR008979">
    <property type="entry name" value="Galactose-bd-like_sf"/>
</dbReference>
<dbReference type="PROSITE" id="PS50022">
    <property type="entry name" value="FA58C_3"/>
    <property type="match status" value="1"/>
</dbReference>
<evidence type="ECO:0000256" key="1">
    <source>
        <dbReference type="ARBA" id="ARBA00022441"/>
    </source>
</evidence>
<proteinExistence type="predicted"/>
<feature type="domain" description="F5/8 type C" evidence="4">
    <location>
        <begin position="1"/>
        <end position="157"/>
    </location>
</feature>
<dbReference type="Gene3D" id="2.120.10.80">
    <property type="entry name" value="Kelch-type beta propeller"/>
    <property type="match status" value="2"/>
</dbReference>
<feature type="region of interest" description="Disordered" evidence="3">
    <location>
        <begin position="451"/>
        <end position="478"/>
    </location>
</feature>
<evidence type="ECO:0000256" key="3">
    <source>
        <dbReference type="SAM" id="MobiDB-lite"/>
    </source>
</evidence>
<name>A0A8D9A9A2_9HEMI</name>
<protein>
    <submittedName>
        <fullName evidence="5">Muskelin</fullName>
    </submittedName>
</protein>
<evidence type="ECO:0000313" key="5">
    <source>
        <dbReference type="EMBL" id="CAG6761184.1"/>
    </source>
</evidence>
<dbReference type="EMBL" id="HBUF01558569">
    <property type="protein sequence ID" value="CAG6761184.1"/>
    <property type="molecule type" value="Transcribed_RNA"/>
</dbReference>
<keyword evidence="2" id="KW-0677">Repeat</keyword>
<feature type="compositionally biased region" description="Low complexity" evidence="3">
    <location>
        <begin position="423"/>
        <end position="438"/>
    </location>
</feature>
<dbReference type="GO" id="GO:0005737">
    <property type="term" value="C:cytoplasm"/>
    <property type="evidence" value="ECO:0007669"/>
    <property type="project" value="TreeGrafter"/>
</dbReference>
<dbReference type="AlphaFoldDB" id="A0A8D9A9A2"/>
<dbReference type="InterPro" id="IPR000421">
    <property type="entry name" value="FA58C"/>
</dbReference>
<dbReference type="PANTHER" id="PTHR15526:SF5">
    <property type="entry name" value="MUSKELIN"/>
    <property type="match status" value="1"/>
</dbReference>
<dbReference type="InterPro" id="IPR010565">
    <property type="entry name" value="Muskelin_N"/>
</dbReference>
<sequence>MAESSVKPADESLKCKKLEYNIHSYSSYSTTYVPENIKVDKSNDQSSRWSSDSNFPRQYLVLKLDRPAIVKSITFGKFEKMHVCNLKKFKIFGGMDENTTIELLDWGLKNDSNSETFDLKHSLGEGQFPCSYIRIEPIQSWGPSFNFSVWYVELRGDDDRTRVKRAGQWLEQYRDLEITKLCMKYFRQKNQMEIYNALQSATGITLEHPLLTQLFNILVHDGDYEQVEQLMTNAIHNDYLAWYISQQDYRPCWSRVSTPGPRPGMRGGHQMVLDPLTQTVYLLGGWDGTQDLSDLWSYSIRESQWTLICPNVEYVGGPTPRSCHKLCLDPERRQIFVLGRYLDQQLRQPEFLKSDFYQYDIDLNIWTLISWDTSSVGGPRLIFDHQMCLDSKHSKIFVFGGRVLTPSTTSNNSSSGQSEERLISNNSNNNNNNNLPSLSLPSLGGGGLSLSPPLRLPSSPASQAQQSPSSAASSNPAGAASGLVTVGVTYELIYSGLYAYHIPTSSWEQITPDSNCTHNRQPALKSRAGHSMLFHPELRKLYIFAGQRNKEYLNDFISYNVDTHDIENIQESVKVKGDSSGSNQGLPASGFTRRATIDPVLNEIYVLSGLSKEKEKREETVQNSFWVYQMSRNQWSCVYKNENSGENYWTKMSTVEPCPRFAHQLVYDSVNKVHYLFGGNPGKACSPRLRLDDFWCLSLCRPTRDQVLAQVRLLVRKAKFQELSLSNRLSALEYLQTSLSELIDHDDKEQSLEFRTLAQHLFMGGSNSPSPPSSPPTTGLIPAPPSSQGQHHQQQDREEEEEEEGRETSHMRESLIEGRESLTEGRAGSNRMEGIEGGEEKAGKKKSVRFYSREISGRRGQLYKDLSEYFPDSMTPPQRNLQDIVRFTVSSKCRACNMSD</sequence>
<dbReference type="InterPro" id="IPR056737">
    <property type="entry name" value="Beta-prop_ATRN-MKLN-like"/>
</dbReference>
<dbReference type="Pfam" id="PF24981">
    <property type="entry name" value="Beta-prop_ATRN-LZTR1"/>
    <property type="match status" value="1"/>
</dbReference>
<dbReference type="Pfam" id="PF06588">
    <property type="entry name" value="Muskelin_N"/>
    <property type="match status" value="1"/>
</dbReference>
<organism evidence="5">
    <name type="scientific">Cacopsylla melanoneura</name>
    <dbReference type="NCBI Taxonomy" id="428564"/>
    <lineage>
        <taxon>Eukaryota</taxon>
        <taxon>Metazoa</taxon>
        <taxon>Ecdysozoa</taxon>
        <taxon>Arthropoda</taxon>
        <taxon>Hexapoda</taxon>
        <taxon>Insecta</taxon>
        <taxon>Pterygota</taxon>
        <taxon>Neoptera</taxon>
        <taxon>Paraneoptera</taxon>
        <taxon>Hemiptera</taxon>
        <taxon>Sternorrhyncha</taxon>
        <taxon>Psylloidea</taxon>
        <taxon>Psyllidae</taxon>
        <taxon>Psyllinae</taxon>
        <taxon>Cacopsylla</taxon>
    </lineage>
</organism>
<feature type="region of interest" description="Disordered" evidence="3">
    <location>
        <begin position="762"/>
        <end position="847"/>
    </location>
</feature>
<evidence type="ECO:0000259" key="4">
    <source>
        <dbReference type="PROSITE" id="PS50022"/>
    </source>
</evidence>
<dbReference type="SUPFAM" id="SSF50965">
    <property type="entry name" value="Galactose oxidase, central domain"/>
    <property type="match status" value="2"/>
</dbReference>
<accession>A0A8D9A9A2</accession>
<dbReference type="InterPro" id="IPR011043">
    <property type="entry name" value="Gal_Oxase/kelch_b-propeller"/>
</dbReference>